<dbReference type="GO" id="GO:0003676">
    <property type="term" value="F:nucleic acid binding"/>
    <property type="evidence" value="ECO:0007669"/>
    <property type="project" value="InterPro"/>
</dbReference>
<name>A0A167GAD1_9BURK</name>
<accession>A0A167GAD1</accession>
<evidence type="ECO:0000313" key="3">
    <source>
        <dbReference type="EMBL" id="AOW11583.1"/>
    </source>
</evidence>
<dbReference type="STRING" id="1763535.LPB072_00615"/>
<dbReference type="Proteomes" id="UP000185657">
    <property type="component" value="Unassembled WGS sequence"/>
</dbReference>
<dbReference type="SUPFAM" id="SSF52980">
    <property type="entry name" value="Restriction endonuclease-like"/>
    <property type="match status" value="1"/>
</dbReference>
<dbReference type="Proteomes" id="UP000185680">
    <property type="component" value="Chromosome"/>
</dbReference>
<dbReference type="KEGG" id="hyl:LPB072_00615"/>
<dbReference type="Pfam" id="PF02021">
    <property type="entry name" value="UPF0102"/>
    <property type="match status" value="1"/>
</dbReference>
<dbReference type="OrthoDB" id="9794876at2"/>
<evidence type="ECO:0000256" key="1">
    <source>
        <dbReference type="ARBA" id="ARBA00006738"/>
    </source>
</evidence>
<reference evidence="3 6" key="2">
    <citation type="submission" date="2016-10" db="EMBL/GenBank/DDBJ databases">
        <title>Hydorgenophaga sp. LPB0072 isolated from gastropod.</title>
        <authorList>
            <person name="Kim E."/>
            <person name="Yi H."/>
        </authorList>
    </citation>
    <scope>NUCLEOTIDE SEQUENCE [LARGE SCALE GENOMIC DNA]</scope>
    <source>
        <strain evidence="3 6">LPB0072</strain>
    </source>
</reference>
<dbReference type="InterPro" id="IPR011335">
    <property type="entry name" value="Restrct_endonuc-II-like"/>
</dbReference>
<keyword evidence="5" id="KW-1185">Reference proteome</keyword>
<dbReference type="AlphaFoldDB" id="A0A167GAD1"/>
<sequence length="149" mass="16158">MWFSRKKQAGDTPEPGAVITTKSRGDMAEATALEHLQGQGLKLVRRNFKTPGRGGGEVDLIMRAADGTLVFVEVRQRSAHSRGGAGGSITPIKQQRIVLAARHFLLQLGSTPPCRFDVVLIDGPLSSQPKQPRAQIEWLRAAFDATDVS</sequence>
<dbReference type="NCBIfam" id="NF009150">
    <property type="entry name" value="PRK12497.1-3"/>
    <property type="match status" value="1"/>
</dbReference>
<dbReference type="EMBL" id="LVWD01000044">
    <property type="protein sequence ID" value="OAD39182.1"/>
    <property type="molecule type" value="Genomic_DNA"/>
</dbReference>
<reference evidence="4 5" key="1">
    <citation type="submission" date="2016-02" db="EMBL/GenBank/DDBJ databases">
        <title>Draft genome sequence of Hydrogenophaga sp. LPB0072.</title>
        <authorList>
            <person name="Shin S.-K."/>
            <person name="Yi H."/>
        </authorList>
    </citation>
    <scope>NUCLEOTIDE SEQUENCE [LARGE SCALE GENOMIC DNA]</scope>
    <source>
        <strain evidence="4 5">LPB0072</strain>
    </source>
</reference>
<dbReference type="PANTHER" id="PTHR34039:SF1">
    <property type="entry name" value="UPF0102 PROTEIN YRAN"/>
    <property type="match status" value="1"/>
</dbReference>
<organism evidence="3 6">
    <name type="scientific">Hydrogenophaga crassostreae</name>
    <dbReference type="NCBI Taxonomy" id="1763535"/>
    <lineage>
        <taxon>Bacteria</taxon>
        <taxon>Pseudomonadati</taxon>
        <taxon>Pseudomonadota</taxon>
        <taxon>Betaproteobacteria</taxon>
        <taxon>Burkholderiales</taxon>
        <taxon>Comamonadaceae</taxon>
        <taxon>Hydrogenophaga</taxon>
    </lineage>
</organism>
<dbReference type="EMBL" id="CP017476">
    <property type="protein sequence ID" value="AOW11583.1"/>
    <property type="molecule type" value="Genomic_DNA"/>
</dbReference>
<protein>
    <recommendedName>
        <fullName evidence="2">UPF0102 protein LPB072_00615</fullName>
    </recommendedName>
</protein>
<dbReference type="PANTHER" id="PTHR34039">
    <property type="entry name" value="UPF0102 PROTEIN YRAN"/>
    <property type="match status" value="1"/>
</dbReference>
<evidence type="ECO:0000256" key="2">
    <source>
        <dbReference type="HAMAP-Rule" id="MF_00048"/>
    </source>
</evidence>
<gene>
    <name evidence="3" type="ORF">LPB072_00615</name>
    <name evidence="4" type="ORF">LPB72_22890</name>
</gene>
<dbReference type="NCBIfam" id="TIGR00252">
    <property type="entry name" value="YraN family protein"/>
    <property type="match status" value="1"/>
</dbReference>
<dbReference type="HAMAP" id="MF_00048">
    <property type="entry name" value="UPF0102"/>
    <property type="match status" value="1"/>
</dbReference>
<evidence type="ECO:0000313" key="4">
    <source>
        <dbReference type="EMBL" id="OAD39182.1"/>
    </source>
</evidence>
<comment type="similarity">
    <text evidence="1 2">Belongs to the UPF0102 family.</text>
</comment>
<evidence type="ECO:0000313" key="5">
    <source>
        <dbReference type="Proteomes" id="UP000185657"/>
    </source>
</evidence>
<evidence type="ECO:0000313" key="6">
    <source>
        <dbReference type="Proteomes" id="UP000185680"/>
    </source>
</evidence>
<dbReference type="InterPro" id="IPR003509">
    <property type="entry name" value="UPF0102_YraN-like"/>
</dbReference>
<dbReference type="InterPro" id="IPR011856">
    <property type="entry name" value="tRNA_endonuc-like_dom_sf"/>
</dbReference>
<dbReference type="Gene3D" id="3.40.1350.10">
    <property type="match status" value="1"/>
</dbReference>
<proteinExistence type="inferred from homology"/>
<dbReference type="RefSeq" id="WP_066097079.1">
    <property type="nucleotide sequence ID" value="NZ_CP017476.1"/>
</dbReference>